<reference evidence="7 8" key="1">
    <citation type="submission" date="2019-03" db="EMBL/GenBank/DDBJ databases">
        <title>Metabolic reconstructions from genomes of highly enriched 'Candidatus Accumulibacter' and 'Candidatus Competibacter' bioreactor populations.</title>
        <authorList>
            <person name="Annavajhala M.K."/>
            <person name="Welles L."/>
            <person name="Abbas B."/>
            <person name="Sorokin D."/>
            <person name="Park H."/>
            <person name="Van Loosdrecht M."/>
            <person name="Chandran K."/>
        </authorList>
    </citation>
    <scope>NUCLEOTIDE SEQUENCE [LARGE SCALE GENOMIC DNA]</scope>
    <source>
        <strain evidence="7 8">SBR_G</strain>
    </source>
</reference>
<dbReference type="InterPro" id="IPR058637">
    <property type="entry name" value="YknX-like_C"/>
</dbReference>
<organism evidence="7 8">
    <name type="scientific">Candidatus Competibacter phosphatis</name>
    <dbReference type="NCBI Taxonomy" id="221280"/>
    <lineage>
        <taxon>Bacteria</taxon>
        <taxon>Pseudomonadati</taxon>
        <taxon>Pseudomonadota</taxon>
        <taxon>Gammaproteobacteria</taxon>
        <taxon>Candidatus Competibacteraceae</taxon>
        <taxon>Candidatus Competibacter</taxon>
    </lineage>
</organism>
<evidence type="ECO:0000256" key="3">
    <source>
        <dbReference type="SAM" id="Phobius"/>
    </source>
</evidence>
<keyword evidence="2" id="KW-0175">Coiled coil</keyword>
<protein>
    <submittedName>
        <fullName evidence="7">Efflux RND transporter periplasmic adaptor subunit</fullName>
    </submittedName>
</protein>
<keyword evidence="3" id="KW-0472">Membrane</keyword>
<evidence type="ECO:0000256" key="2">
    <source>
        <dbReference type="SAM" id="Coils"/>
    </source>
</evidence>
<comment type="similarity">
    <text evidence="1">Belongs to the membrane fusion protein (MFP) (TC 8.A.1) family.</text>
</comment>
<dbReference type="Gene3D" id="2.40.420.20">
    <property type="match status" value="1"/>
</dbReference>
<dbReference type="EMBL" id="SPMZ01000003">
    <property type="protein sequence ID" value="NMQ17867.1"/>
    <property type="molecule type" value="Genomic_DNA"/>
</dbReference>
<keyword evidence="3" id="KW-1133">Transmembrane helix</keyword>
<evidence type="ECO:0000259" key="4">
    <source>
        <dbReference type="Pfam" id="PF25917"/>
    </source>
</evidence>
<evidence type="ECO:0000259" key="5">
    <source>
        <dbReference type="Pfam" id="PF25954"/>
    </source>
</evidence>
<feature type="domain" description="YknX-like C-terminal permuted SH3-like" evidence="6">
    <location>
        <begin position="310"/>
        <end position="378"/>
    </location>
</feature>
<proteinExistence type="inferred from homology"/>
<dbReference type="NCBIfam" id="TIGR01730">
    <property type="entry name" value="RND_mfp"/>
    <property type="match status" value="1"/>
</dbReference>
<evidence type="ECO:0000313" key="8">
    <source>
        <dbReference type="Proteomes" id="UP000760480"/>
    </source>
</evidence>
<dbReference type="InterPro" id="IPR058625">
    <property type="entry name" value="MdtA-like_BSH"/>
</dbReference>
<gene>
    <name evidence="7" type="ORF">E4P82_00800</name>
</gene>
<feature type="domain" description="Multidrug resistance protein MdtA-like barrel-sandwich hybrid" evidence="4">
    <location>
        <begin position="97"/>
        <end position="218"/>
    </location>
</feature>
<dbReference type="SUPFAM" id="SSF111369">
    <property type="entry name" value="HlyD-like secretion proteins"/>
    <property type="match status" value="1"/>
</dbReference>
<dbReference type="Pfam" id="PF25989">
    <property type="entry name" value="YknX_C"/>
    <property type="match status" value="1"/>
</dbReference>
<accession>A0ABX1TGQ9</accession>
<dbReference type="PANTHER" id="PTHR30469:SF11">
    <property type="entry name" value="BLL4320 PROTEIN"/>
    <property type="match status" value="1"/>
</dbReference>
<feature type="coiled-coil region" evidence="2">
    <location>
        <begin position="155"/>
        <end position="182"/>
    </location>
</feature>
<dbReference type="Gene3D" id="2.40.30.170">
    <property type="match status" value="1"/>
</dbReference>
<feature type="domain" description="CusB-like beta-barrel" evidence="5">
    <location>
        <begin position="232"/>
        <end position="302"/>
    </location>
</feature>
<dbReference type="Proteomes" id="UP000760480">
    <property type="component" value="Unassembled WGS sequence"/>
</dbReference>
<evidence type="ECO:0000259" key="6">
    <source>
        <dbReference type="Pfam" id="PF25989"/>
    </source>
</evidence>
<dbReference type="Pfam" id="PF25954">
    <property type="entry name" value="Beta-barrel_RND_2"/>
    <property type="match status" value="1"/>
</dbReference>
<evidence type="ECO:0000256" key="1">
    <source>
        <dbReference type="ARBA" id="ARBA00009477"/>
    </source>
</evidence>
<comment type="caution">
    <text evidence="7">The sequence shown here is derived from an EMBL/GenBank/DDBJ whole genome shotgun (WGS) entry which is preliminary data.</text>
</comment>
<sequence>MWATCCQRCYMPSLARCYFPRLRAASTLTGIQGEKTVMHIRLKRVVLGTAFVIVSMSPLAVLAQTKAMPPLPVKAAPATHATLNVEVTAVGTLRADETVMVRPEIAGRVETIHFREGQKVRQGEPLVTLDQEEYQAQLASSTAQLALEQSSYRRLQDMDRQQLTSQQNLDEAKAKLDTARAQQELNRVRLSKTVIRAPFDGMIGLRKISPGAYVKPGDDIVALESLGAMKLDFRVPETYLARLAVDQRLAARVDAYPEQRFEGTIYAIEPALDEETRTVLLRARLPNPDNKLRPGLFARVSLILERRENALVVPEQAIVPVGQTTFVYRVVDGKAVMTPVKLGLRRPGLVEILEGLSAGDLVVTDGQLKIRDGAAVQVLPPTETQPAPTTKG</sequence>
<dbReference type="PANTHER" id="PTHR30469">
    <property type="entry name" value="MULTIDRUG RESISTANCE PROTEIN MDTA"/>
    <property type="match status" value="1"/>
</dbReference>
<keyword evidence="3" id="KW-0812">Transmembrane</keyword>
<feature type="transmembrane region" description="Helical" evidence="3">
    <location>
        <begin position="45"/>
        <end position="63"/>
    </location>
</feature>
<name>A0ABX1TGQ9_9GAMM</name>
<dbReference type="Pfam" id="PF25917">
    <property type="entry name" value="BSH_RND"/>
    <property type="match status" value="1"/>
</dbReference>
<dbReference type="Gene3D" id="2.40.50.100">
    <property type="match status" value="1"/>
</dbReference>
<dbReference type="Gene3D" id="1.10.287.470">
    <property type="entry name" value="Helix hairpin bin"/>
    <property type="match status" value="1"/>
</dbReference>
<keyword evidence="8" id="KW-1185">Reference proteome</keyword>
<evidence type="ECO:0000313" key="7">
    <source>
        <dbReference type="EMBL" id="NMQ17867.1"/>
    </source>
</evidence>
<dbReference type="InterPro" id="IPR058792">
    <property type="entry name" value="Beta-barrel_RND_2"/>
</dbReference>
<dbReference type="InterPro" id="IPR006143">
    <property type="entry name" value="RND_pump_MFP"/>
</dbReference>